<evidence type="ECO:0000259" key="12">
    <source>
        <dbReference type="SMART" id="SM00563"/>
    </source>
</evidence>
<sequence>MAKFFTHYFPFFSFLYRLLFRQAKNPKALHINLSNLHANEGKVLYHKYPSFAHRPSPPSKHQTLVLLSVEEALLKSSSLFPYFMLVAFEAGGLFRAFLLFVLYPFLCLVSEEMGLKMMVFVSFFGVKTKSFRVGNAVLPKFFLEDVALETLEMLKEGGKTVGFSNIPRVMIESFLRDYMGIDCVVGREMKVFGGYFLGVMEDKKRSKDALETMIGSQQALGSYPHVIGISSFKESLQYHLSSHCNEIYLVRRGDKRSWQHVPREEYTKPLIFHDGRLAFSPTPLATLTMFMWLPFGFTLSIIRLIIALMLPYKLSTPILYYTGFHLSLSPDSSLQNSNITRKTKGCLYVCNHRTLLDPLYLSFSLQKDLTAVTYSLSRVSELLAPIKTRRLTRDRDRDGEMMGKLLSQGDLVVCPEGTTCREPYLLRFSPLFAEMSDDIVPVAMDSHVSMFYGTTAGGLKCSDPLFFIMNPRPSYTVQVLAGVSGVASCVDNSDRSRFEVANHVQSEIGKALAFGCTKLTRRDKYLILAGNEGIVNSKH</sequence>
<evidence type="ECO:0000256" key="11">
    <source>
        <dbReference type="SAM" id="Phobius"/>
    </source>
</evidence>
<evidence type="ECO:0000256" key="1">
    <source>
        <dbReference type="ARBA" id="ARBA00004141"/>
    </source>
</evidence>
<dbReference type="InterPro" id="IPR002123">
    <property type="entry name" value="Plipid/glycerol_acylTrfase"/>
</dbReference>
<comment type="subcellular location">
    <subcellularLocation>
        <location evidence="1">Membrane</location>
        <topology evidence="1">Multi-pass membrane protein</topology>
    </subcellularLocation>
</comment>
<evidence type="ECO:0000256" key="10">
    <source>
        <dbReference type="ARBA" id="ARBA00023315"/>
    </source>
</evidence>
<keyword evidence="7 11" id="KW-0472">Membrane</keyword>
<accession>A0ABR2QC62</accession>
<evidence type="ECO:0000256" key="2">
    <source>
        <dbReference type="ARBA" id="ARBA00007937"/>
    </source>
</evidence>
<feature type="transmembrane region" description="Helical" evidence="11">
    <location>
        <begin position="290"/>
        <end position="312"/>
    </location>
</feature>
<keyword evidence="3" id="KW-0444">Lipid biosynthesis</keyword>
<evidence type="ECO:0000256" key="8">
    <source>
        <dbReference type="ARBA" id="ARBA00023209"/>
    </source>
</evidence>
<keyword evidence="6 11" id="KW-1133">Transmembrane helix</keyword>
<keyword evidence="5 11" id="KW-0812">Transmembrane</keyword>
<evidence type="ECO:0000313" key="13">
    <source>
        <dbReference type="EMBL" id="KAK8998246.1"/>
    </source>
</evidence>
<evidence type="ECO:0000256" key="6">
    <source>
        <dbReference type="ARBA" id="ARBA00022989"/>
    </source>
</evidence>
<evidence type="ECO:0000256" key="9">
    <source>
        <dbReference type="ARBA" id="ARBA00023264"/>
    </source>
</evidence>
<dbReference type="EMBL" id="JBBPBN010000041">
    <property type="protein sequence ID" value="KAK8998246.1"/>
    <property type="molecule type" value="Genomic_DNA"/>
</dbReference>
<evidence type="ECO:0000313" key="14">
    <source>
        <dbReference type="Proteomes" id="UP001396334"/>
    </source>
</evidence>
<comment type="caution">
    <text evidence="13">The sequence shown here is derived from an EMBL/GenBank/DDBJ whole genome shotgun (WGS) entry which is preliminary data.</text>
</comment>
<keyword evidence="8" id="KW-0594">Phospholipid biosynthesis</keyword>
<dbReference type="Pfam" id="PF23270">
    <property type="entry name" value="HAD_RAM2_N"/>
    <property type="match status" value="1"/>
</dbReference>
<dbReference type="InterPro" id="IPR056462">
    <property type="entry name" value="HAD_RAM2/GPAT1-8"/>
</dbReference>
<feature type="domain" description="Phospholipid/glycerol acyltransferase" evidence="12">
    <location>
        <begin position="346"/>
        <end position="447"/>
    </location>
</feature>
<dbReference type="SUPFAM" id="SSF69593">
    <property type="entry name" value="Glycerol-3-phosphate (1)-acyltransferase"/>
    <property type="match status" value="1"/>
</dbReference>
<feature type="transmembrane region" description="Helical" evidence="11">
    <location>
        <begin position="82"/>
        <end position="109"/>
    </location>
</feature>
<proteinExistence type="inferred from homology"/>
<keyword evidence="14" id="KW-1185">Reference proteome</keyword>
<protein>
    <recommendedName>
        <fullName evidence="12">Phospholipid/glycerol acyltransferase domain-containing protein</fullName>
    </recommendedName>
</protein>
<evidence type="ECO:0000256" key="7">
    <source>
        <dbReference type="ARBA" id="ARBA00023136"/>
    </source>
</evidence>
<evidence type="ECO:0000256" key="5">
    <source>
        <dbReference type="ARBA" id="ARBA00022692"/>
    </source>
</evidence>
<dbReference type="PANTHER" id="PTHR15486">
    <property type="entry name" value="ANCIENT UBIQUITOUS PROTEIN"/>
    <property type="match status" value="1"/>
</dbReference>
<dbReference type="SMART" id="SM00563">
    <property type="entry name" value="PlsC"/>
    <property type="match status" value="1"/>
</dbReference>
<keyword evidence="9" id="KW-1208">Phospholipid metabolism</keyword>
<dbReference type="Proteomes" id="UP001396334">
    <property type="component" value="Unassembled WGS sequence"/>
</dbReference>
<gene>
    <name evidence="13" type="ORF">V6N11_083637</name>
</gene>
<organism evidence="13 14">
    <name type="scientific">Hibiscus sabdariffa</name>
    <name type="common">roselle</name>
    <dbReference type="NCBI Taxonomy" id="183260"/>
    <lineage>
        <taxon>Eukaryota</taxon>
        <taxon>Viridiplantae</taxon>
        <taxon>Streptophyta</taxon>
        <taxon>Embryophyta</taxon>
        <taxon>Tracheophyta</taxon>
        <taxon>Spermatophyta</taxon>
        <taxon>Magnoliopsida</taxon>
        <taxon>eudicotyledons</taxon>
        <taxon>Gunneridae</taxon>
        <taxon>Pentapetalae</taxon>
        <taxon>rosids</taxon>
        <taxon>malvids</taxon>
        <taxon>Malvales</taxon>
        <taxon>Malvaceae</taxon>
        <taxon>Malvoideae</taxon>
        <taxon>Hibiscus</taxon>
    </lineage>
</organism>
<comment type="similarity">
    <text evidence="2">Belongs to the GPAT/DAPAT family.</text>
</comment>
<dbReference type="Pfam" id="PF01553">
    <property type="entry name" value="Acyltransferase"/>
    <property type="match status" value="1"/>
</dbReference>
<evidence type="ECO:0000256" key="4">
    <source>
        <dbReference type="ARBA" id="ARBA00022679"/>
    </source>
</evidence>
<keyword evidence="4" id="KW-0808">Transferase</keyword>
<keyword evidence="10" id="KW-0012">Acyltransferase</keyword>
<dbReference type="PANTHER" id="PTHR15486:SF62">
    <property type="entry name" value="GLYCEROL-3-PHOSPHATE ACYLTRANSFERASE 2-RELATED"/>
    <property type="match status" value="1"/>
</dbReference>
<name>A0ABR2QC62_9ROSI</name>
<evidence type="ECO:0000256" key="3">
    <source>
        <dbReference type="ARBA" id="ARBA00022516"/>
    </source>
</evidence>
<keyword evidence="8" id="KW-0443">Lipid metabolism</keyword>
<reference evidence="13 14" key="1">
    <citation type="journal article" date="2024" name="G3 (Bethesda)">
        <title>Genome assembly of Hibiscus sabdariffa L. provides insights into metabolisms of medicinal natural products.</title>
        <authorList>
            <person name="Kim T."/>
        </authorList>
    </citation>
    <scope>NUCLEOTIDE SEQUENCE [LARGE SCALE GENOMIC DNA]</scope>
    <source>
        <strain evidence="13">TK-2024</strain>
        <tissue evidence="13">Old leaves</tissue>
    </source>
</reference>